<dbReference type="PROSITE" id="PS51419">
    <property type="entry name" value="RAB"/>
    <property type="match status" value="1"/>
</dbReference>
<reference evidence="2" key="2">
    <citation type="journal article" date="2015" name="Fish Shellfish Immunol.">
        <title>Early steps in the European eel (Anguilla anguilla)-Vibrio vulnificus interaction in the gills: Role of the RtxA13 toxin.</title>
        <authorList>
            <person name="Callol A."/>
            <person name="Pajuelo D."/>
            <person name="Ebbesson L."/>
            <person name="Teles M."/>
            <person name="MacKenzie S."/>
            <person name="Amaro C."/>
        </authorList>
    </citation>
    <scope>NUCLEOTIDE SEQUENCE</scope>
</reference>
<dbReference type="EMBL" id="GBXM01011709">
    <property type="protein sequence ID" value="JAH96868.1"/>
    <property type="molecule type" value="Transcribed_RNA"/>
</dbReference>
<dbReference type="Gene3D" id="3.40.50.300">
    <property type="entry name" value="P-loop containing nucleotide triphosphate hydrolases"/>
    <property type="match status" value="1"/>
</dbReference>
<evidence type="ECO:0000256" key="1">
    <source>
        <dbReference type="ARBA" id="ARBA00022741"/>
    </source>
</evidence>
<name>A0A0E9X5B3_ANGAN</name>
<accession>A0A0E9X5B3</accession>
<dbReference type="PRINTS" id="PR00449">
    <property type="entry name" value="RASTRNSFRMNG"/>
</dbReference>
<protein>
    <recommendedName>
        <fullName evidence="3">RAB26, member RAS oncogene family</fullName>
    </recommendedName>
</protein>
<sequence length="85" mass="9320">MSTKKESKSGKVVPNGTSKHFLERCASTNEYFDIAFKVMLLGDSAVGKTCLLVQFKDGAFLAGSFIATVGIDFRVIQNWLFHGLT</sequence>
<reference evidence="2" key="1">
    <citation type="submission" date="2014-11" db="EMBL/GenBank/DDBJ databases">
        <authorList>
            <person name="Amaro Gonzalez C."/>
        </authorList>
    </citation>
    <scope>NUCLEOTIDE SEQUENCE</scope>
</reference>
<dbReference type="InterPro" id="IPR027417">
    <property type="entry name" value="P-loop_NTPase"/>
</dbReference>
<dbReference type="InterPro" id="IPR001806">
    <property type="entry name" value="Small_GTPase"/>
</dbReference>
<dbReference type="GO" id="GO:0005525">
    <property type="term" value="F:GTP binding"/>
    <property type="evidence" value="ECO:0007669"/>
    <property type="project" value="InterPro"/>
</dbReference>
<dbReference type="SUPFAM" id="SSF52540">
    <property type="entry name" value="P-loop containing nucleoside triphosphate hydrolases"/>
    <property type="match status" value="1"/>
</dbReference>
<organism evidence="2">
    <name type="scientific">Anguilla anguilla</name>
    <name type="common">European freshwater eel</name>
    <name type="synonym">Muraena anguilla</name>
    <dbReference type="NCBI Taxonomy" id="7936"/>
    <lineage>
        <taxon>Eukaryota</taxon>
        <taxon>Metazoa</taxon>
        <taxon>Chordata</taxon>
        <taxon>Craniata</taxon>
        <taxon>Vertebrata</taxon>
        <taxon>Euteleostomi</taxon>
        <taxon>Actinopterygii</taxon>
        <taxon>Neopterygii</taxon>
        <taxon>Teleostei</taxon>
        <taxon>Anguilliformes</taxon>
        <taxon>Anguillidae</taxon>
        <taxon>Anguilla</taxon>
    </lineage>
</organism>
<keyword evidence="1" id="KW-0547">Nucleotide-binding</keyword>
<dbReference type="GO" id="GO:0003924">
    <property type="term" value="F:GTPase activity"/>
    <property type="evidence" value="ECO:0007669"/>
    <property type="project" value="InterPro"/>
</dbReference>
<proteinExistence type="predicted"/>
<dbReference type="AlphaFoldDB" id="A0A0E9X5B3"/>
<evidence type="ECO:0008006" key="3">
    <source>
        <dbReference type="Google" id="ProtNLM"/>
    </source>
</evidence>
<evidence type="ECO:0000313" key="2">
    <source>
        <dbReference type="EMBL" id="JAH96868.1"/>
    </source>
</evidence>
<dbReference type="Pfam" id="PF00071">
    <property type="entry name" value="Ras"/>
    <property type="match status" value="1"/>
</dbReference>